<accession>A0A5A7SVB7</accession>
<sequence length="324" mass="35693">MNLCTSAPTSVIFPKFNASQHVRCRSSSFYKCSHQSNLESPKRSDLKIEPPFPRLLCQNHSCLCGRRQFIEAAAATSLLPLCPSMASSNPSSDYTVIIFFLSSRLMGVRSPKPEWYEDFFASFLANSMKSYEEEIADYKSQMFANLSGKAQKVLEIGIGAGPNLKYYAGDEGVQVYGVDPNQKMEKYAREAAQNAGLPPENFVFKQAVGEAIPLPDASVDAVVGTLVLCSVTNVDMTLKEVKRVLRPGGLYIFVEHVAAKEETMLRFMQNALDPLQQIVFDGCHLTRTTGSNIIGAGFSNVDLNMASFSSLAFINPQVYGIAYR</sequence>
<dbReference type="Proteomes" id="UP000321393">
    <property type="component" value="Unassembled WGS sequence"/>
</dbReference>
<dbReference type="GO" id="GO:0032259">
    <property type="term" value="P:methylation"/>
    <property type="evidence" value="ECO:0007669"/>
    <property type="project" value="UniProtKB-KW"/>
</dbReference>
<evidence type="ECO:0000313" key="5">
    <source>
        <dbReference type="Proteomes" id="UP000321947"/>
    </source>
</evidence>
<keyword evidence="3" id="KW-0808">Transferase</keyword>
<dbReference type="Gene3D" id="3.40.50.150">
    <property type="entry name" value="Vaccinia Virus protein VP39"/>
    <property type="match status" value="1"/>
</dbReference>
<dbReference type="STRING" id="1194695.A0A5A7SVB7"/>
<dbReference type="AlphaFoldDB" id="A0A5A7SVB7"/>
<evidence type="ECO:0000313" key="3">
    <source>
        <dbReference type="EMBL" id="TYK17701.1"/>
    </source>
</evidence>
<protein>
    <submittedName>
        <fullName evidence="2">Methyltransferase-like protein 7A</fullName>
    </submittedName>
</protein>
<dbReference type="PANTHER" id="PTHR45036">
    <property type="entry name" value="METHYLTRANSFERASE LIKE 7B"/>
    <property type="match status" value="1"/>
</dbReference>
<dbReference type="OrthoDB" id="416496at2759"/>
<comment type="caution">
    <text evidence="2">The sequence shown here is derived from an EMBL/GenBank/DDBJ whole genome shotgun (WGS) entry which is preliminary data.</text>
</comment>
<dbReference type="SUPFAM" id="SSF53335">
    <property type="entry name" value="S-adenosyl-L-methionine-dependent methyltransferases"/>
    <property type="match status" value="1"/>
</dbReference>
<dbReference type="InterPro" id="IPR052356">
    <property type="entry name" value="Thiol_S-MT"/>
</dbReference>
<dbReference type="EMBL" id="SSTE01020484">
    <property type="protein sequence ID" value="KAA0034433.1"/>
    <property type="molecule type" value="Genomic_DNA"/>
</dbReference>
<dbReference type="InterPro" id="IPR013216">
    <property type="entry name" value="Methyltransf_11"/>
</dbReference>
<evidence type="ECO:0000313" key="2">
    <source>
        <dbReference type="EMBL" id="KAA0034433.1"/>
    </source>
</evidence>
<proteinExistence type="predicted"/>
<name>A0A5A7SVB7_CUCMM</name>
<dbReference type="CDD" id="cd02440">
    <property type="entry name" value="AdoMet_MTases"/>
    <property type="match status" value="1"/>
</dbReference>
<feature type="domain" description="Methyltransferase type 11" evidence="1">
    <location>
        <begin position="154"/>
        <end position="253"/>
    </location>
</feature>
<dbReference type="Proteomes" id="UP000321947">
    <property type="component" value="Unassembled WGS sequence"/>
</dbReference>
<dbReference type="PANTHER" id="PTHR45036:SF1">
    <property type="entry name" value="METHYLTRANSFERASE LIKE 7A"/>
    <property type="match status" value="1"/>
</dbReference>
<evidence type="ECO:0000259" key="1">
    <source>
        <dbReference type="Pfam" id="PF08241"/>
    </source>
</evidence>
<dbReference type="GO" id="GO:0008757">
    <property type="term" value="F:S-adenosylmethionine-dependent methyltransferase activity"/>
    <property type="evidence" value="ECO:0007669"/>
    <property type="project" value="InterPro"/>
</dbReference>
<dbReference type="Pfam" id="PF08241">
    <property type="entry name" value="Methyltransf_11"/>
    <property type="match status" value="1"/>
</dbReference>
<reference evidence="4 5" key="1">
    <citation type="submission" date="2019-08" db="EMBL/GenBank/DDBJ databases">
        <title>Draft genome sequences of two oriental melons (Cucumis melo L. var makuwa).</title>
        <authorList>
            <person name="Kwon S.-Y."/>
        </authorList>
    </citation>
    <scope>NUCLEOTIDE SEQUENCE [LARGE SCALE GENOMIC DNA]</scope>
    <source>
        <strain evidence="5">cv. Chang Bougi</strain>
        <strain evidence="4">cv. SW 3</strain>
        <tissue evidence="2">Leaf</tissue>
    </source>
</reference>
<dbReference type="EMBL" id="SSTD01007991">
    <property type="protein sequence ID" value="TYK17701.1"/>
    <property type="molecule type" value="Genomic_DNA"/>
</dbReference>
<dbReference type="InterPro" id="IPR029063">
    <property type="entry name" value="SAM-dependent_MTases_sf"/>
</dbReference>
<organism evidence="2 4">
    <name type="scientific">Cucumis melo var. makuwa</name>
    <name type="common">Oriental melon</name>
    <dbReference type="NCBI Taxonomy" id="1194695"/>
    <lineage>
        <taxon>Eukaryota</taxon>
        <taxon>Viridiplantae</taxon>
        <taxon>Streptophyta</taxon>
        <taxon>Embryophyta</taxon>
        <taxon>Tracheophyta</taxon>
        <taxon>Spermatophyta</taxon>
        <taxon>Magnoliopsida</taxon>
        <taxon>eudicotyledons</taxon>
        <taxon>Gunneridae</taxon>
        <taxon>Pentapetalae</taxon>
        <taxon>rosids</taxon>
        <taxon>fabids</taxon>
        <taxon>Cucurbitales</taxon>
        <taxon>Cucurbitaceae</taxon>
        <taxon>Benincaseae</taxon>
        <taxon>Cucumis</taxon>
    </lineage>
</organism>
<evidence type="ECO:0000313" key="4">
    <source>
        <dbReference type="Proteomes" id="UP000321393"/>
    </source>
</evidence>
<keyword evidence="2" id="KW-0489">Methyltransferase</keyword>
<gene>
    <name evidence="3" type="ORF">E5676_scaffold1932G00280</name>
    <name evidence="2" type="ORF">E6C27_scaffold65G004400</name>
</gene>